<dbReference type="PANTHER" id="PTHR39336">
    <property type="entry name" value="PYRIDOXAMINE PHOSPHATE OXIDASE FAMILY PROTEIN (AFU_ORTHOLOGUE AFUA_6G11440)"/>
    <property type="match status" value="1"/>
</dbReference>
<reference evidence="2" key="2">
    <citation type="submission" date="2022-07" db="EMBL/GenBank/DDBJ databases">
        <authorList>
            <person name="Goncalves M.F.M."/>
            <person name="Hilario S."/>
            <person name="Van De Peer Y."/>
            <person name="Esteves A.C."/>
            <person name="Alves A."/>
        </authorList>
    </citation>
    <scope>NUCLEOTIDE SEQUENCE</scope>
    <source>
        <strain evidence="2">MUM 19.33</strain>
    </source>
</reference>
<dbReference type="GeneID" id="75828780"/>
<dbReference type="AlphaFoldDB" id="A0A9P9Y106"/>
<evidence type="ECO:0000313" key="2">
    <source>
        <dbReference type="EMBL" id="KAI6781375.1"/>
    </source>
</evidence>
<keyword evidence="1" id="KW-1133">Transmembrane helix</keyword>
<protein>
    <recommendedName>
        <fullName evidence="4">Pyridoxamine 5'-phosphate oxidase putative domain-containing protein</fullName>
    </recommendedName>
</protein>
<name>A0A9P9Y106_9HYPO</name>
<keyword evidence="1" id="KW-0472">Membrane</keyword>
<organism evidence="2 3">
    <name type="scientific">Emericellopsis cladophorae</name>
    <dbReference type="NCBI Taxonomy" id="2686198"/>
    <lineage>
        <taxon>Eukaryota</taxon>
        <taxon>Fungi</taxon>
        <taxon>Dikarya</taxon>
        <taxon>Ascomycota</taxon>
        <taxon>Pezizomycotina</taxon>
        <taxon>Sordariomycetes</taxon>
        <taxon>Hypocreomycetidae</taxon>
        <taxon>Hypocreales</taxon>
        <taxon>Bionectriaceae</taxon>
        <taxon>Emericellopsis</taxon>
    </lineage>
</organism>
<dbReference type="RefSeq" id="XP_051362231.1">
    <property type="nucleotide sequence ID" value="XM_051506443.1"/>
</dbReference>
<dbReference type="Proteomes" id="UP001055219">
    <property type="component" value="Unassembled WGS sequence"/>
</dbReference>
<gene>
    <name evidence="2" type="ORF">J7T54_002267</name>
</gene>
<keyword evidence="3" id="KW-1185">Reference proteome</keyword>
<dbReference type="EMBL" id="JAGIXG020000022">
    <property type="protein sequence ID" value="KAI6781375.1"/>
    <property type="molecule type" value="Genomic_DNA"/>
</dbReference>
<proteinExistence type="predicted"/>
<comment type="caution">
    <text evidence="2">The sequence shown here is derived from an EMBL/GenBank/DDBJ whole genome shotgun (WGS) entry which is preliminary data.</text>
</comment>
<feature type="transmembrane region" description="Helical" evidence="1">
    <location>
        <begin position="245"/>
        <end position="264"/>
    </location>
</feature>
<keyword evidence="1" id="KW-0812">Transmembrane</keyword>
<evidence type="ECO:0000256" key="1">
    <source>
        <dbReference type="SAM" id="Phobius"/>
    </source>
</evidence>
<accession>A0A9P9Y106</accession>
<evidence type="ECO:0008006" key="4">
    <source>
        <dbReference type="Google" id="ProtNLM"/>
    </source>
</evidence>
<evidence type="ECO:0000313" key="3">
    <source>
        <dbReference type="Proteomes" id="UP001055219"/>
    </source>
</evidence>
<dbReference type="PANTHER" id="PTHR39336:SF1">
    <property type="entry name" value="PYRIDOXAMINE PHOSPHATE OXIDASE FAMILY PROTEIN (AFU_ORTHOLOGUE AFUA_6G11440)"/>
    <property type="match status" value="1"/>
</dbReference>
<sequence>MKLYPSLSDDLAAWAAQQPVFFTASAPTHAPHINVSPKGQTSSHLAFLTPNRCAYIDRTGSGCETIAHAYENGRLVLMFISFGAAPRILRLFGTSSVVEWDDPRFEDLVRTISKGQRDAFDGARAVVVCDIFQVQTSCGYGVPRVKQPLYDQDAAADAAPAKQQQQQAASEKGAEWDVFEDRPTMDTWAAKKVETAALFDYQKEKNAYSIDGLPGLKSARRDTGQHMRLVELQAWAARVAKEGDAVAVGFLGAVVLFLFLRFVLGLL</sequence>
<dbReference type="OrthoDB" id="539398at2759"/>
<reference evidence="2" key="1">
    <citation type="journal article" date="2021" name="J Fungi (Basel)">
        <title>Genomic and Metabolomic Analyses of the Marine Fungus Emericellopsis cladophorae: Insights into Saltwater Adaptability Mechanisms and Its Biosynthetic Potential.</title>
        <authorList>
            <person name="Goncalves M.F.M."/>
            <person name="Hilario S."/>
            <person name="Van de Peer Y."/>
            <person name="Esteves A.C."/>
            <person name="Alves A."/>
        </authorList>
    </citation>
    <scope>NUCLEOTIDE SEQUENCE</scope>
    <source>
        <strain evidence="2">MUM 19.33</strain>
    </source>
</reference>